<dbReference type="GeneID" id="42364874"/>
<gene>
    <name evidence="1" type="ORF">LC1Nh_0491</name>
</gene>
<sequence length="166" mass="19648">MNFDQDLEHLSYVDESKNSRYNSRAVFSDVGIGVEVEEYEGFTLYEWRGDKDFESVLEAVERFFPLQKPALGLVKEEGRLRDVKTDFESKKKVYEDREDWQEGRWDEYSLIQMNLENSKVVYDEKEGCPRLRVYEIGQTDVFEKIFPQTVSESSENILEDIIETQN</sequence>
<dbReference type="KEGG" id="ncon:LC1Nh_0491"/>
<dbReference type="RefSeq" id="WP_153550129.1">
    <property type="nucleotide sequence ID" value="NZ_CP040089.1"/>
</dbReference>
<dbReference type="EMBL" id="CP040089">
    <property type="protein sequence ID" value="QGA80391.1"/>
    <property type="molecule type" value="Genomic_DNA"/>
</dbReference>
<evidence type="ECO:0000313" key="2">
    <source>
        <dbReference type="Proteomes" id="UP000377803"/>
    </source>
</evidence>
<protein>
    <submittedName>
        <fullName evidence="1">Uncharacterized protein</fullName>
    </submittedName>
</protein>
<name>A0A5Q0UG69_9ARCH</name>
<reference evidence="2" key="1">
    <citation type="submission" date="2019-05" db="EMBL/GenBank/DDBJ databases">
        <title>Candidatus Nanohalobium constans, a novel model system to study the DPANN nano-sized archaea: genomic and physiological characterization of a nanoarchaeon co-cultured with its chitinotrophic host.</title>
        <authorList>
            <person name="La Cono V."/>
            <person name="Arcadi E."/>
            <person name="Crisafi F."/>
            <person name="Denaro R."/>
            <person name="La Spada G."/>
            <person name="Messina E."/>
            <person name="Smedile F."/>
            <person name="Toshchakov S.V."/>
            <person name="Shevchenko M.A."/>
            <person name="Golyshin P.N."/>
            <person name="Golyshina O.V."/>
            <person name="Ferrer M."/>
            <person name="Rohde M."/>
            <person name="Mushegian A."/>
            <person name="Sorokin D.Y."/>
            <person name="Giuliano L."/>
            <person name="Yakimov M.M."/>
        </authorList>
    </citation>
    <scope>NUCLEOTIDE SEQUENCE [LARGE SCALE GENOMIC DNA]</scope>
    <source>
        <strain evidence="2">LC1Nh</strain>
    </source>
</reference>
<dbReference type="Proteomes" id="UP000377803">
    <property type="component" value="Chromosome"/>
</dbReference>
<keyword evidence="2" id="KW-1185">Reference proteome</keyword>
<dbReference type="AlphaFoldDB" id="A0A5Q0UG69"/>
<evidence type="ECO:0000313" key="1">
    <source>
        <dbReference type="EMBL" id="QGA80391.1"/>
    </source>
</evidence>
<proteinExistence type="predicted"/>
<organism evidence="1 2">
    <name type="scientific">Candidatus Nanohalobium constans</name>
    <dbReference type="NCBI Taxonomy" id="2565781"/>
    <lineage>
        <taxon>Archaea</taxon>
        <taxon>Candidatus Nanohalarchaeota</taxon>
        <taxon>Candidatus Nanohalobia</taxon>
        <taxon>Candidatus Nanohalobiales</taxon>
        <taxon>Candidatus Nanohalobiaceae</taxon>
        <taxon>Candidatus Nanohalobium</taxon>
    </lineage>
</organism>
<accession>A0A5Q0UG69</accession>